<organism evidence="1">
    <name type="scientific">marine sediment metagenome</name>
    <dbReference type="NCBI Taxonomy" id="412755"/>
    <lineage>
        <taxon>unclassified sequences</taxon>
        <taxon>metagenomes</taxon>
        <taxon>ecological metagenomes</taxon>
    </lineage>
</organism>
<accession>X1DKS9</accession>
<reference evidence="1" key="1">
    <citation type="journal article" date="2014" name="Front. Microbiol.">
        <title>High frequency of phylogenetically diverse reductive dehalogenase-homologous genes in deep subseafloor sedimentary metagenomes.</title>
        <authorList>
            <person name="Kawai M."/>
            <person name="Futagami T."/>
            <person name="Toyoda A."/>
            <person name="Takaki Y."/>
            <person name="Nishi S."/>
            <person name="Hori S."/>
            <person name="Arai W."/>
            <person name="Tsubouchi T."/>
            <person name="Morono Y."/>
            <person name="Uchiyama I."/>
            <person name="Ito T."/>
            <person name="Fujiyama A."/>
            <person name="Inagaki F."/>
            <person name="Takami H."/>
        </authorList>
    </citation>
    <scope>NUCLEOTIDE SEQUENCE</scope>
    <source>
        <strain evidence="1">Expedition CK06-06</strain>
    </source>
</reference>
<dbReference type="InterPro" id="IPR013783">
    <property type="entry name" value="Ig-like_fold"/>
</dbReference>
<sequence>MSIIKDMLCVDLHWNHNKESDLKHYNVIRDSTLIKTINKNNYLDSKVESWKTYAYNVSATDL</sequence>
<protein>
    <submittedName>
        <fullName evidence="1">Uncharacterized protein</fullName>
    </submittedName>
</protein>
<comment type="caution">
    <text evidence="1">The sequence shown here is derived from an EMBL/GenBank/DDBJ whole genome shotgun (WGS) entry which is preliminary data.</text>
</comment>
<evidence type="ECO:0000313" key="1">
    <source>
        <dbReference type="EMBL" id="GAG97011.1"/>
    </source>
</evidence>
<gene>
    <name evidence="1" type="ORF">S01H4_43202</name>
</gene>
<dbReference type="EMBL" id="BART01023810">
    <property type="protein sequence ID" value="GAG97011.1"/>
    <property type="molecule type" value="Genomic_DNA"/>
</dbReference>
<name>X1DKS9_9ZZZZ</name>
<feature type="non-terminal residue" evidence="1">
    <location>
        <position position="62"/>
    </location>
</feature>
<proteinExistence type="predicted"/>
<dbReference type="AlphaFoldDB" id="X1DKS9"/>
<dbReference type="Gene3D" id="2.60.40.10">
    <property type="entry name" value="Immunoglobulins"/>
    <property type="match status" value="1"/>
</dbReference>